<name>W4LV43_ENTF1</name>
<protein>
    <recommendedName>
        <fullName evidence="4">Iron-containing redox enzyme family protein</fullName>
    </recommendedName>
</protein>
<organism evidence="2 3">
    <name type="scientific">Entotheonella factor</name>
    <dbReference type="NCBI Taxonomy" id="1429438"/>
    <lineage>
        <taxon>Bacteria</taxon>
        <taxon>Pseudomonadati</taxon>
        <taxon>Nitrospinota/Tectimicrobiota group</taxon>
        <taxon>Candidatus Tectimicrobiota</taxon>
        <taxon>Candidatus Entotheonellia</taxon>
        <taxon>Candidatus Entotheonellales</taxon>
        <taxon>Candidatus Entotheonellaceae</taxon>
        <taxon>Candidatus Entotheonella</taxon>
    </lineage>
</organism>
<proteinExistence type="predicted"/>
<dbReference type="SUPFAM" id="SSF48613">
    <property type="entry name" value="Heme oxygenase-like"/>
    <property type="match status" value="1"/>
</dbReference>
<accession>W4LV43</accession>
<comment type="caution">
    <text evidence="2">The sequence shown here is derived from an EMBL/GenBank/DDBJ whole genome shotgun (WGS) entry which is preliminary data.</text>
</comment>
<dbReference type="Gene3D" id="1.20.910.10">
    <property type="entry name" value="Heme oxygenase-like"/>
    <property type="match status" value="1"/>
</dbReference>
<dbReference type="InterPro" id="IPR039068">
    <property type="entry name" value="PqqC-like"/>
</dbReference>
<keyword evidence="1" id="KW-0560">Oxidoreductase</keyword>
<reference evidence="2 3" key="1">
    <citation type="journal article" date="2014" name="Nature">
        <title>An environmental bacterial taxon with a large and distinct metabolic repertoire.</title>
        <authorList>
            <person name="Wilson M.C."/>
            <person name="Mori T."/>
            <person name="Ruckert C."/>
            <person name="Uria A.R."/>
            <person name="Helf M.J."/>
            <person name="Takada K."/>
            <person name="Gernert C."/>
            <person name="Steffens U.A."/>
            <person name="Heycke N."/>
            <person name="Schmitt S."/>
            <person name="Rinke C."/>
            <person name="Helfrich E.J."/>
            <person name="Brachmann A.O."/>
            <person name="Gurgui C."/>
            <person name="Wakimoto T."/>
            <person name="Kracht M."/>
            <person name="Crusemann M."/>
            <person name="Hentschel U."/>
            <person name="Abe I."/>
            <person name="Matsunaga S."/>
            <person name="Kalinowski J."/>
            <person name="Takeyama H."/>
            <person name="Piel J."/>
        </authorList>
    </citation>
    <scope>NUCLEOTIDE SEQUENCE [LARGE SCALE GENOMIC DNA]</scope>
    <source>
        <strain evidence="3">TSY1</strain>
    </source>
</reference>
<dbReference type="PANTHER" id="PTHR40279">
    <property type="entry name" value="PQQC-LIKE PROTEIN"/>
    <property type="match status" value="1"/>
</dbReference>
<dbReference type="GO" id="GO:0016491">
    <property type="term" value="F:oxidoreductase activity"/>
    <property type="evidence" value="ECO:0007669"/>
    <property type="project" value="UniProtKB-KW"/>
</dbReference>
<dbReference type="AlphaFoldDB" id="W4LV43"/>
<evidence type="ECO:0000313" key="3">
    <source>
        <dbReference type="Proteomes" id="UP000019141"/>
    </source>
</evidence>
<dbReference type="EMBL" id="AZHW01000187">
    <property type="protein sequence ID" value="ETX01939.1"/>
    <property type="molecule type" value="Genomic_DNA"/>
</dbReference>
<evidence type="ECO:0000256" key="1">
    <source>
        <dbReference type="ARBA" id="ARBA00023002"/>
    </source>
</evidence>
<gene>
    <name evidence="2" type="ORF">ETSY1_05395</name>
</gene>
<evidence type="ECO:0008006" key="4">
    <source>
        <dbReference type="Google" id="ProtNLM"/>
    </source>
</evidence>
<dbReference type="InterPro" id="IPR016084">
    <property type="entry name" value="Haem_Oase-like_multi-hlx"/>
</dbReference>
<dbReference type="Pfam" id="PF14518">
    <property type="entry name" value="Haem_oxygenas_2"/>
    <property type="match status" value="1"/>
</dbReference>
<sequence>MTSVAEAEMSTARAFLKDLRREIRSHPGVGHSLLSRMLMDPRTKHDFRVLASQHYPLVANFTAYMELLLLRAPTSDAKCWIAKVLVDEYGDRSHGADHPQAYRAFMHAAGIEPGCESDFPLHPEAVDFIREHYRICTEEPFLVGLGAVGPGHEWSIPTMFEHVLVGLRKAGFEAEDVVYWTMHLDQDADHGDWLEEALVVYCDTEEARAQVRHGALLSLNAREKFWWGVLDKVNTELTKSTLPGIASAALDYGPPQPTFNQIREGLEIHIAFGR</sequence>
<keyword evidence="3" id="KW-1185">Reference proteome</keyword>
<dbReference type="PANTHER" id="PTHR40279:SF3">
    <property type="entry name" value="4-AMINOBENZOATE SYNTHASE"/>
    <property type="match status" value="1"/>
</dbReference>
<dbReference type="HOGENOM" id="CLU_088518_0_0_7"/>
<evidence type="ECO:0000313" key="2">
    <source>
        <dbReference type="EMBL" id="ETX01939.1"/>
    </source>
</evidence>
<dbReference type="SMART" id="SM01236">
    <property type="entry name" value="Haem_oxygenase_2"/>
    <property type="match status" value="1"/>
</dbReference>
<dbReference type="Proteomes" id="UP000019141">
    <property type="component" value="Unassembled WGS sequence"/>
</dbReference>